<dbReference type="Proteomes" id="UP001205609">
    <property type="component" value="Unassembled WGS sequence"/>
</dbReference>
<proteinExistence type="predicted"/>
<gene>
    <name evidence="1" type="ORF">NXS11_02705</name>
</gene>
<organism evidence="1 2">
    <name type="scientific">Staphylococcus americanisciuri</name>
    <dbReference type="NCBI Taxonomy" id="2973940"/>
    <lineage>
        <taxon>Bacteria</taxon>
        <taxon>Bacillati</taxon>
        <taxon>Bacillota</taxon>
        <taxon>Bacilli</taxon>
        <taxon>Bacillales</taxon>
        <taxon>Staphylococcaceae</taxon>
        <taxon>Staphylococcus</taxon>
    </lineage>
</organism>
<dbReference type="EMBL" id="JANUXY010000002">
    <property type="protein sequence ID" value="MCS4485800.1"/>
    <property type="molecule type" value="Genomic_DNA"/>
</dbReference>
<keyword evidence="2" id="KW-1185">Reference proteome</keyword>
<reference evidence="1 2" key="1">
    <citation type="journal article" date="2023" name="Int. J. Syst. Evol. Microbiol.">
        <title>Streptococcus sciuri sp. nov., Staphylococcus marylandisciuri sp. nov. and Staphylococcus americanisciuri sp. nov., isolated from faeces of eastern grey squirrel (Sciurus carolinensis).</title>
        <authorList>
            <person name="Volokhov D.V."/>
            <person name="Zagorodnyaya T.A."/>
            <person name="Furtak V.A."/>
            <person name="Nattanmai G."/>
            <person name="Randall L."/>
            <person name="Jose S."/>
            <person name="Gao Y."/>
            <person name="Eisenberg T."/>
            <person name="Delmonte P."/>
            <person name="Blom J."/>
            <person name="Mitchell K.K."/>
        </authorList>
    </citation>
    <scope>NUCLEOTIDE SEQUENCE [LARGE SCALE GENOMIC DNA]</scope>
    <source>
        <strain evidence="1 2">GRT3</strain>
    </source>
</reference>
<protein>
    <recommendedName>
        <fullName evidence="3">Pathogenicity island protein</fullName>
    </recommendedName>
</protein>
<evidence type="ECO:0000313" key="2">
    <source>
        <dbReference type="Proteomes" id="UP001205609"/>
    </source>
</evidence>
<comment type="caution">
    <text evidence="1">The sequence shown here is derived from an EMBL/GenBank/DDBJ whole genome shotgun (WGS) entry which is preliminary data.</text>
</comment>
<evidence type="ECO:0008006" key="3">
    <source>
        <dbReference type="Google" id="ProtNLM"/>
    </source>
</evidence>
<dbReference type="RefSeq" id="WP_259198449.1">
    <property type="nucleotide sequence ID" value="NZ_JANUXY010000002.1"/>
</dbReference>
<evidence type="ECO:0000313" key="1">
    <source>
        <dbReference type="EMBL" id="MCS4485800.1"/>
    </source>
</evidence>
<name>A0ABT2F020_9STAP</name>
<accession>A0ABT2F020</accession>
<sequence>MKNEASKVTRTFMIGLILIFSLGILIPSPKVDASEAAGTLTQKNESVFHLELNDTIKGSLDESGQLTLSDENGKSEKFPVEAQDKNDDKVKLVYKKVSDGYDIQVIKLEEGTTFYKTNWAKCTLGTAGGLGTGVLGGGAAGSVIPALGTGAGMVLGGVSGAATGAAASCFD</sequence>